<keyword evidence="4 7" id="KW-0812">Transmembrane</keyword>
<dbReference type="EMBL" id="CAJVCH010530682">
    <property type="protein sequence ID" value="CAG7823817.1"/>
    <property type="molecule type" value="Genomic_DNA"/>
</dbReference>
<comment type="subcellular location">
    <subcellularLocation>
        <location evidence="1">Membrane</location>
        <topology evidence="1">Multi-pass membrane protein</topology>
    </subcellularLocation>
</comment>
<dbReference type="PANTHER" id="PTHR48020:SF12">
    <property type="entry name" value="PROTON MYO-INOSITOL COTRANSPORTER"/>
    <property type="match status" value="1"/>
</dbReference>
<keyword evidence="3" id="KW-0813">Transport</keyword>
<comment type="similarity">
    <text evidence="2">Belongs to the major facilitator superfamily. Sugar transporter (TC 2.A.1.1) family.</text>
</comment>
<evidence type="ECO:0000256" key="5">
    <source>
        <dbReference type="ARBA" id="ARBA00022989"/>
    </source>
</evidence>
<evidence type="ECO:0000256" key="2">
    <source>
        <dbReference type="ARBA" id="ARBA00010992"/>
    </source>
</evidence>
<dbReference type="OrthoDB" id="6339427at2759"/>
<feature type="transmembrane region" description="Helical" evidence="7">
    <location>
        <begin position="55"/>
        <end position="76"/>
    </location>
</feature>
<dbReference type="GO" id="GO:0022857">
    <property type="term" value="F:transmembrane transporter activity"/>
    <property type="evidence" value="ECO:0007669"/>
    <property type="project" value="InterPro"/>
</dbReference>
<evidence type="ECO:0000313" key="9">
    <source>
        <dbReference type="EMBL" id="CAG7823817.1"/>
    </source>
</evidence>
<feature type="non-terminal residue" evidence="9">
    <location>
        <position position="129"/>
    </location>
</feature>
<feature type="transmembrane region" description="Helical" evidence="7">
    <location>
        <begin position="15"/>
        <end position="43"/>
    </location>
</feature>
<feature type="transmembrane region" description="Helical" evidence="7">
    <location>
        <begin position="83"/>
        <end position="103"/>
    </location>
</feature>
<keyword evidence="6 7" id="KW-0472">Membrane</keyword>
<dbReference type="InterPro" id="IPR050814">
    <property type="entry name" value="Myo-inositol_Transporter"/>
</dbReference>
<keyword evidence="5 7" id="KW-1133">Transmembrane helix</keyword>
<evidence type="ECO:0000256" key="1">
    <source>
        <dbReference type="ARBA" id="ARBA00004141"/>
    </source>
</evidence>
<feature type="domain" description="Major facilitator superfamily (MFS) profile" evidence="8">
    <location>
        <begin position="1"/>
        <end position="129"/>
    </location>
</feature>
<reference evidence="9" key="1">
    <citation type="submission" date="2021-06" db="EMBL/GenBank/DDBJ databases">
        <authorList>
            <person name="Hodson N. C."/>
            <person name="Mongue J. A."/>
            <person name="Jaron S. K."/>
        </authorList>
    </citation>
    <scope>NUCLEOTIDE SEQUENCE</scope>
</reference>
<comment type="caution">
    <text evidence="9">The sequence shown here is derived from an EMBL/GenBank/DDBJ whole genome shotgun (WGS) entry which is preliminary data.</text>
</comment>
<keyword evidence="10" id="KW-1185">Reference proteome</keyword>
<sequence>EPLGERLRELKNPAVYRAAIIGCMLSAFQVLTGITAVLFYTVYIFKSAGADVDEYTSSSIVVAVGILPGVLASLAVDRYGRRLLLLISEALVVMALASLGAFFNVQKHQPEVAEKHLGWLPLVALVVFM</sequence>
<protein>
    <recommendedName>
        <fullName evidence="8">Major facilitator superfamily (MFS) profile domain-containing protein</fullName>
    </recommendedName>
</protein>
<feature type="non-terminal residue" evidence="9">
    <location>
        <position position="1"/>
    </location>
</feature>
<gene>
    <name evidence="9" type="ORF">AFUS01_LOCUS34009</name>
</gene>
<dbReference type="PROSITE" id="PS00216">
    <property type="entry name" value="SUGAR_TRANSPORT_1"/>
    <property type="match status" value="1"/>
</dbReference>
<dbReference type="InterPro" id="IPR020846">
    <property type="entry name" value="MFS_dom"/>
</dbReference>
<proteinExistence type="inferred from homology"/>
<evidence type="ECO:0000256" key="7">
    <source>
        <dbReference type="SAM" id="Phobius"/>
    </source>
</evidence>
<dbReference type="PROSITE" id="PS50850">
    <property type="entry name" value="MFS"/>
    <property type="match status" value="1"/>
</dbReference>
<evidence type="ECO:0000256" key="4">
    <source>
        <dbReference type="ARBA" id="ARBA00022692"/>
    </source>
</evidence>
<dbReference type="Pfam" id="PF00083">
    <property type="entry name" value="Sugar_tr"/>
    <property type="match status" value="1"/>
</dbReference>
<evidence type="ECO:0000256" key="6">
    <source>
        <dbReference type="ARBA" id="ARBA00023136"/>
    </source>
</evidence>
<evidence type="ECO:0000256" key="3">
    <source>
        <dbReference type="ARBA" id="ARBA00022448"/>
    </source>
</evidence>
<evidence type="ECO:0000259" key="8">
    <source>
        <dbReference type="PROSITE" id="PS50850"/>
    </source>
</evidence>
<dbReference type="PANTHER" id="PTHR48020">
    <property type="entry name" value="PROTON MYO-INOSITOL COTRANSPORTER"/>
    <property type="match status" value="1"/>
</dbReference>
<dbReference type="InterPro" id="IPR005829">
    <property type="entry name" value="Sugar_transporter_CS"/>
</dbReference>
<organism evidence="9 10">
    <name type="scientific">Allacma fusca</name>
    <dbReference type="NCBI Taxonomy" id="39272"/>
    <lineage>
        <taxon>Eukaryota</taxon>
        <taxon>Metazoa</taxon>
        <taxon>Ecdysozoa</taxon>
        <taxon>Arthropoda</taxon>
        <taxon>Hexapoda</taxon>
        <taxon>Collembola</taxon>
        <taxon>Symphypleona</taxon>
        <taxon>Sminthuridae</taxon>
        <taxon>Allacma</taxon>
    </lineage>
</organism>
<name>A0A8J2KUN6_9HEXA</name>
<dbReference type="AlphaFoldDB" id="A0A8J2KUN6"/>
<dbReference type="InterPro" id="IPR005828">
    <property type="entry name" value="MFS_sugar_transport-like"/>
</dbReference>
<dbReference type="GO" id="GO:0016020">
    <property type="term" value="C:membrane"/>
    <property type="evidence" value="ECO:0007669"/>
    <property type="project" value="UniProtKB-SubCell"/>
</dbReference>
<accession>A0A8J2KUN6</accession>
<evidence type="ECO:0000313" key="10">
    <source>
        <dbReference type="Proteomes" id="UP000708208"/>
    </source>
</evidence>
<dbReference type="Proteomes" id="UP000708208">
    <property type="component" value="Unassembled WGS sequence"/>
</dbReference>